<evidence type="ECO:0000256" key="1">
    <source>
        <dbReference type="ARBA" id="ARBA00001947"/>
    </source>
</evidence>
<keyword evidence="2" id="KW-1003">Cell membrane</keyword>
<dbReference type="EMBL" id="CP042909">
    <property type="protein sequence ID" value="QJA06206.1"/>
    <property type="molecule type" value="Genomic_DNA"/>
</dbReference>
<dbReference type="InterPro" id="IPR019734">
    <property type="entry name" value="TPR_rpt"/>
</dbReference>
<keyword evidence="7" id="KW-0862">Zinc</keyword>
<gene>
    <name evidence="14" type="ORF">FVE67_05050</name>
</gene>
<dbReference type="CDD" id="cd07345">
    <property type="entry name" value="M48A_Ste24p-like"/>
    <property type="match status" value="1"/>
</dbReference>
<dbReference type="PANTHER" id="PTHR43221">
    <property type="entry name" value="PROTEASE HTPX"/>
    <property type="match status" value="1"/>
</dbReference>
<keyword evidence="10 12" id="KW-0472">Membrane</keyword>
<keyword evidence="5" id="KW-0479">Metal-binding</keyword>
<keyword evidence="3 14" id="KW-0645">Protease</keyword>
<dbReference type="Pfam" id="PF01435">
    <property type="entry name" value="Peptidase_M48"/>
    <property type="match status" value="1"/>
</dbReference>
<organism evidence="14 15">
    <name type="scientific">Thermosulfurimonas marina</name>
    <dbReference type="NCBI Taxonomy" id="2047767"/>
    <lineage>
        <taxon>Bacteria</taxon>
        <taxon>Pseudomonadati</taxon>
        <taxon>Thermodesulfobacteriota</taxon>
        <taxon>Thermodesulfobacteria</taxon>
        <taxon>Thermodesulfobacteriales</taxon>
        <taxon>Thermodesulfobacteriaceae</taxon>
        <taxon>Thermosulfurimonas</taxon>
    </lineage>
</organism>
<feature type="transmembrane region" description="Helical" evidence="12">
    <location>
        <begin position="130"/>
        <end position="148"/>
    </location>
</feature>
<evidence type="ECO:0000256" key="2">
    <source>
        <dbReference type="ARBA" id="ARBA00022475"/>
    </source>
</evidence>
<accession>A0A6H1WSV1</accession>
<dbReference type="GO" id="GO:0046872">
    <property type="term" value="F:metal ion binding"/>
    <property type="evidence" value="ECO:0007669"/>
    <property type="project" value="UniProtKB-KW"/>
</dbReference>
<keyword evidence="6" id="KW-0378">Hydrolase</keyword>
<dbReference type="SMART" id="SM00028">
    <property type="entry name" value="TPR"/>
    <property type="match status" value="2"/>
</dbReference>
<evidence type="ECO:0000256" key="12">
    <source>
        <dbReference type="SAM" id="Phobius"/>
    </source>
</evidence>
<evidence type="ECO:0000256" key="6">
    <source>
        <dbReference type="ARBA" id="ARBA00022801"/>
    </source>
</evidence>
<dbReference type="GO" id="GO:0004222">
    <property type="term" value="F:metalloendopeptidase activity"/>
    <property type="evidence" value="ECO:0007669"/>
    <property type="project" value="InterPro"/>
</dbReference>
<dbReference type="SUPFAM" id="SSF48452">
    <property type="entry name" value="TPR-like"/>
    <property type="match status" value="1"/>
</dbReference>
<protein>
    <submittedName>
        <fullName evidence="14">M48 family metalloprotease</fullName>
    </submittedName>
</protein>
<feature type="domain" description="Peptidase M48" evidence="13">
    <location>
        <begin position="224"/>
        <end position="388"/>
    </location>
</feature>
<dbReference type="Pfam" id="PF13428">
    <property type="entry name" value="TPR_14"/>
    <property type="match status" value="1"/>
</dbReference>
<dbReference type="InterPro" id="IPR050083">
    <property type="entry name" value="HtpX_protease"/>
</dbReference>
<evidence type="ECO:0000256" key="3">
    <source>
        <dbReference type="ARBA" id="ARBA00022670"/>
    </source>
</evidence>
<feature type="repeat" description="TPR" evidence="11">
    <location>
        <begin position="449"/>
        <end position="482"/>
    </location>
</feature>
<evidence type="ECO:0000256" key="7">
    <source>
        <dbReference type="ARBA" id="ARBA00022833"/>
    </source>
</evidence>
<dbReference type="Gene3D" id="1.25.40.10">
    <property type="entry name" value="Tetratricopeptide repeat domain"/>
    <property type="match status" value="1"/>
</dbReference>
<dbReference type="RefSeq" id="WP_168719555.1">
    <property type="nucleotide sequence ID" value="NZ_CP042909.1"/>
</dbReference>
<evidence type="ECO:0000259" key="13">
    <source>
        <dbReference type="Pfam" id="PF01435"/>
    </source>
</evidence>
<feature type="transmembrane region" description="Helical" evidence="12">
    <location>
        <begin position="160"/>
        <end position="181"/>
    </location>
</feature>
<comment type="cofactor">
    <cofactor evidence="1">
        <name>Zn(2+)</name>
        <dbReference type="ChEBI" id="CHEBI:29105"/>
    </cofactor>
</comment>
<feature type="transmembrane region" description="Helical" evidence="12">
    <location>
        <begin position="89"/>
        <end position="109"/>
    </location>
</feature>
<feature type="transmembrane region" description="Helical" evidence="12">
    <location>
        <begin position="265"/>
        <end position="292"/>
    </location>
</feature>
<evidence type="ECO:0000256" key="10">
    <source>
        <dbReference type="ARBA" id="ARBA00023136"/>
    </source>
</evidence>
<dbReference type="GO" id="GO:0006508">
    <property type="term" value="P:proteolysis"/>
    <property type="evidence" value="ECO:0007669"/>
    <property type="project" value="UniProtKB-KW"/>
</dbReference>
<proteinExistence type="predicted"/>
<dbReference type="KEGG" id="tmai:FVE67_05050"/>
<keyword evidence="4 12" id="KW-0812">Transmembrane</keyword>
<keyword evidence="15" id="KW-1185">Reference proteome</keyword>
<evidence type="ECO:0000256" key="8">
    <source>
        <dbReference type="ARBA" id="ARBA00022989"/>
    </source>
</evidence>
<keyword evidence="9 14" id="KW-0482">Metalloprotease</keyword>
<dbReference type="Gene3D" id="3.30.2010.10">
    <property type="entry name" value="Metalloproteases ('zincins'), catalytic domain"/>
    <property type="match status" value="1"/>
</dbReference>
<feature type="transmembrane region" description="Helical" evidence="12">
    <location>
        <begin position="63"/>
        <end position="83"/>
    </location>
</feature>
<feature type="transmembrane region" description="Helical" evidence="12">
    <location>
        <begin position="406"/>
        <end position="424"/>
    </location>
</feature>
<feature type="transmembrane region" description="Helical" evidence="12">
    <location>
        <begin position="312"/>
        <end position="330"/>
    </location>
</feature>
<evidence type="ECO:0000256" key="9">
    <source>
        <dbReference type="ARBA" id="ARBA00023049"/>
    </source>
</evidence>
<feature type="transmembrane region" description="Helical" evidence="12">
    <location>
        <begin position="30"/>
        <end position="51"/>
    </location>
</feature>
<dbReference type="InterPro" id="IPR001915">
    <property type="entry name" value="Peptidase_M48"/>
</dbReference>
<evidence type="ECO:0000313" key="14">
    <source>
        <dbReference type="EMBL" id="QJA06206.1"/>
    </source>
</evidence>
<dbReference type="PROSITE" id="PS50005">
    <property type="entry name" value="TPR"/>
    <property type="match status" value="1"/>
</dbReference>
<keyword evidence="8 12" id="KW-1133">Transmembrane helix</keyword>
<dbReference type="AlphaFoldDB" id="A0A6H1WSV1"/>
<evidence type="ECO:0000256" key="5">
    <source>
        <dbReference type="ARBA" id="ARBA00022723"/>
    </source>
</evidence>
<evidence type="ECO:0000256" key="4">
    <source>
        <dbReference type="ARBA" id="ARBA00022692"/>
    </source>
</evidence>
<dbReference type="Proteomes" id="UP000501253">
    <property type="component" value="Chromosome"/>
</dbReference>
<sequence length="576" mass="66078">MFYDEVIYLFLALILWGAWPDGPAPSWPLPLVFVLKDLLWVVLVWGLLSGAREALSFFQRQRLIPKLALVFFLADVALLRLPRVLHGDLWALLFYGQYLALSWLVAAPLEKRAHLAGLPPVRYLLSQLRFFLPALIPWLAALALWDLLEKAFPQAPEALLWSGILVLVALFFPALAVRLWPTRRLPPGEVRQRIETFLAREGVRVGEIYLWLPFEGRLLTAGVVGLLYPWRYLLISPALMAFLTEEELLAVVAHEVGHLKRRHLLWLLVFLFGFFVLAYRGLEPLWLAFLAFFPRPEIFLSRNLSLTPWPEILLVGFLLLLVVLYFRYFLGYFLRQFERQADLHAFESLGSARGLRQALEKVAALSRLRQAPSWHHYSLAERLQFLEEVERQPELARRHHLRLRRYLFLFLGALILLSLAPEVARHAGLQERALSNLKEGLLRRAGADPELLRAFADYLLSQGQAAEALTLYEKALEAAPEDPWILNNLAWTLLTAQEPSLRDPQRALRLAQKAASLRSTPEILDTLAEAYFQNGLAEKACQAAEEALKLSQKLPVRHPDYYRRRKEKFCHAAATP</sequence>
<reference evidence="14 15" key="1">
    <citation type="submission" date="2019-08" db="EMBL/GenBank/DDBJ databases">
        <title>Complete genome sequence of Thermosulfurimonas marina SU872T, an anaerobic thermophilic chemolithoautotrophic bacterium isolated from a shallow marine hydrothermal vent.</title>
        <authorList>
            <person name="Allioux M."/>
            <person name="Jebbar M."/>
            <person name="Slobodkina G."/>
            <person name="Slobodkin A."/>
            <person name="Moalic Y."/>
            <person name="Frolova A."/>
            <person name="Shao Z."/>
            <person name="Alain K."/>
        </authorList>
    </citation>
    <scope>NUCLEOTIDE SEQUENCE [LARGE SCALE GENOMIC DNA]</scope>
    <source>
        <strain evidence="14 15">SU872</strain>
    </source>
</reference>
<evidence type="ECO:0000313" key="15">
    <source>
        <dbReference type="Proteomes" id="UP000501253"/>
    </source>
</evidence>
<evidence type="ECO:0000256" key="11">
    <source>
        <dbReference type="PROSITE-ProRule" id="PRU00339"/>
    </source>
</evidence>
<keyword evidence="11" id="KW-0802">TPR repeat</keyword>
<name>A0A6H1WSV1_9BACT</name>
<dbReference type="InterPro" id="IPR011990">
    <property type="entry name" value="TPR-like_helical_dom_sf"/>
</dbReference>
<dbReference type="PANTHER" id="PTHR43221:SF2">
    <property type="entry name" value="PROTEASE HTPX HOMOLOG"/>
    <property type="match status" value="1"/>
</dbReference>